<feature type="transmembrane region" description="Helical" evidence="1">
    <location>
        <begin position="96"/>
        <end position="113"/>
    </location>
</feature>
<accession>A0A7W4VU05</accession>
<feature type="transmembrane region" description="Helical" evidence="1">
    <location>
        <begin position="119"/>
        <end position="138"/>
    </location>
</feature>
<reference evidence="3 4" key="1">
    <citation type="submission" date="2020-08" db="EMBL/GenBank/DDBJ databases">
        <title>Sequencing the genomes of 1000 actinobacteria strains.</title>
        <authorList>
            <person name="Klenk H.-P."/>
        </authorList>
    </citation>
    <scope>NUCLEOTIDE SEQUENCE [LARGE SCALE GENOMIC DNA]</scope>
    <source>
        <strain evidence="3 4">DSM 105498</strain>
    </source>
</reference>
<feature type="domain" description="DUF1707" evidence="2">
    <location>
        <begin position="24"/>
        <end position="76"/>
    </location>
</feature>
<comment type="caution">
    <text evidence="3">The sequence shown here is derived from an EMBL/GenBank/DDBJ whole genome shotgun (WGS) entry which is preliminary data.</text>
</comment>
<evidence type="ECO:0000313" key="3">
    <source>
        <dbReference type="EMBL" id="MBB3041625.1"/>
    </source>
</evidence>
<keyword evidence="1" id="KW-1133">Transmembrane helix</keyword>
<keyword evidence="1" id="KW-0812">Transmembrane</keyword>
<organism evidence="3 4">
    <name type="scientific">Nocardioides soli</name>
    <dbReference type="NCBI Taxonomy" id="1036020"/>
    <lineage>
        <taxon>Bacteria</taxon>
        <taxon>Bacillati</taxon>
        <taxon>Actinomycetota</taxon>
        <taxon>Actinomycetes</taxon>
        <taxon>Propionibacteriales</taxon>
        <taxon>Nocardioidaceae</taxon>
        <taxon>Nocardioides</taxon>
    </lineage>
</organism>
<dbReference type="InterPro" id="IPR012551">
    <property type="entry name" value="DUF1707_SHOCT-like"/>
</dbReference>
<dbReference type="EMBL" id="JACHWR010000001">
    <property type="protein sequence ID" value="MBB3041625.1"/>
    <property type="molecule type" value="Genomic_DNA"/>
</dbReference>
<protein>
    <recommendedName>
        <fullName evidence="2">DUF1707 domain-containing protein</fullName>
    </recommendedName>
</protein>
<evidence type="ECO:0000313" key="4">
    <source>
        <dbReference type="Proteomes" id="UP000589626"/>
    </source>
</evidence>
<dbReference type="AlphaFoldDB" id="A0A7W4VU05"/>
<keyword evidence="4" id="KW-1185">Reference proteome</keyword>
<name>A0A7W4VU05_9ACTN</name>
<dbReference type="Proteomes" id="UP000589626">
    <property type="component" value="Unassembled WGS sequence"/>
</dbReference>
<gene>
    <name evidence="3" type="ORF">FHU40_001426</name>
</gene>
<proteinExistence type="predicted"/>
<dbReference type="RefSeq" id="WP_183591506.1">
    <property type="nucleotide sequence ID" value="NZ_JACHWR010000001.1"/>
</dbReference>
<sequence length="154" mass="17109">MPEQPERFWAGFHLDPRRPEHARVRATDADRDHARDLFVEAYADGRLTRAELDVRTARTTAPITLGALLTLVSDLQPIRSASAEPDRSRRPVGRELLVFVVCSVACVLLWSQTGRGFFWPLWVIVFTGLPPLATLVSGRRVPEGGSGRGKGHTQ</sequence>
<evidence type="ECO:0000256" key="1">
    <source>
        <dbReference type="SAM" id="Phobius"/>
    </source>
</evidence>
<dbReference type="Pfam" id="PF08044">
    <property type="entry name" value="DUF1707"/>
    <property type="match status" value="1"/>
</dbReference>
<keyword evidence="1" id="KW-0472">Membrane</keyword>
<evidence type="ECO:0000259" key="2">
    <source>
        <dbReference type="Pfam" id="PF08044"/>
    </source>
</evidence>